<dbReference type="SUPFAM" id="SSF50249">
    <property type="entry name" value="Nucleic acid-binding proteins"/>
    <property type="match status" value="1"/>
</dbReference>
<dbReference type="SUPFAM" id="SSF55666">
    <property type="entry name" value="Ribonuclease PH domain 2-like"/>
    <property type="match status" value="2"/>
</dbReference>
<dbReference type="GO" id="GO:0006396">
    <property type="term" value="P:RNA processing"/>
    <property type="evidence" value="ECO:0007669"/>
    <property type="project" value="InterPro"/>
</dbReference>
<dbReference type="GO" id="GO:0000175">
    <property type="term" value="F:3'-5'-RNA exonuclease activity"/>
    <property type="evidence" value="ECO:0007669"/>
    <property type="project" value="TreeGrafter"/>
</dbReference>
<feature type="region of interest" description="Disordered" evidence="9">
    <location>
        <begin position="734"/>
        <end position="796"/>
    </location>
</feature>
<comment type="function">
    <text evidence="8">Involved in mRNA degradation. Catalyzes the phosphorolysis of single-stranded polyribonucleotides processively in the 3'- to 5'-direction.</text>
</comment>
<dbReference type="AlphaFoldDB" id="A0A1G7XM55"/>
<dbReference type="InterPro" id="IPR001247">
    <property type="entry name" value="ExoRNase_PH_dom1"/>
</dbReference>
<dbReference type="Gene3D" id="2.40.50.140">
    <property type="entry name" value="Nucleic acid-binding proteins"/>
    <property type="match status" value="1"/>
</dbReference>
<dbReference type="CDD" id="cd11364">
    <property type="entry name" value="RNase_PH_PNPase_2"/>
    <property type="match status" value="1"/>
</dbReference>
<dbReference type="PIRSF" id="PIRSF005499">
    <property type="entry name" value="PNPase"/>
    <property type="match status" value="1"/>
</dbReference>
<keyword evidence="2 8" id="KW-0963">Cytoplasm</keyword>
<feature type="compositionally biased region" description="Basic and acidic residues" evidence="9">
    <location>
        <begin position="734"/>
        <end position="759"/>
    </location>
</feature>
<dbReference type="Pfam" id="PF00575">
    <property type="entry name" value="S1"/>
    <property type="match status" value="1"/>
</dbReference>
<keyword evidence="3 8" id="KW-0808">Transferase</keyword>
<dbReference type="Gene3D" id="3.30.1370.10">
    <property type="entry name" value="K Homology domain, type 1"/>
    <property type="match status" value="1"/>
</dbReference>
<dbReference type="InterPro" id="IPR012340">
    <property type="entry name" value="NA-bd_OB-fold"/>
</dbReference>
<dbReference type="HAMAP" id="MF_01595">
    <property type="entry name" value="PNPase"/>
    <property type="match status" value="1"/>
</dbReference>
<evidence type="ECO:0000256" key="4">
    <source>
        <dbReference type="ARBA" id="ARBA00022695"/>
    </source>
</evidence>
<dbReference type="InterPro" id="IPR015847">
    <property type="entry name" value="ExoRNase_PH_dom2"/>
</dbReference>
<evidence type="ECO:0000313" key="12">
    <source>
        <dbReference type="Proteomes" id="UP000198779"/>
    </source>
</evidence>
<proteinExistence type="inferred from homology"/>
<dbReference type="SMART" id="SM00316">
    <property type="entry name" value="S1"/>
    <property type="match status" value="1"/>
</dbReference>
<dbReference type="GO" id="GO:0006402">
    <property type="term" value="P:mRNA catabolic process"/>
    <property type="evidence" value="ECO:0007669"/>
    <property type="project" value="UniProtKB-UniRule"/>
</dbReference>
<dbReference type="FunFam" id="2.40.50.140:FF:000178">
    <property type="entry name" value="Polyribonucleotide nucleotidyltransferase"/>
    <property type="match status" value="1"/>
</dbReference>
<gene>
    <name evidence="8" type="primary">pnp</name>
    <name evidence="11" type="ORF">SAMN04487901_11110</name>
</gene>
<dbReference type="CDD" id="cd11363">
    <property type="entry name" value="RNase_PH_PNPase_1"/>
    <property type="match status" value="1"/>
</dbReference>
<feature type="domain" description="S1 motif" evidence="10">
    <location>
        <begin position="651"/>
        <end position="721"/>
    </location>
</feature>
<dbReference type="Pfam" id="PF01138">
    <property type="entry name" value="RNase_PH"/>
    <property type="match status" value="2"/>
</dbReference>
<dbReference type="CDD" id="cd02393">
    <property type="entry name" value="KH-I_PNPase"/>
    <property type="match status" value="1"/>
</dbReference>
<dbReference type="InterPro" id="IPR004088">
    <property type="entry name" value="KH_dom_type_1"/>
</dbReference>
<dbReference type="InterPro" id="IPR015848">
    <property type="entry name" value="PNPase_PH_RNA-bd_bac/org-type"/>
</dbReference>
<keyword evidence="4 8" id="KW-0548">Nucleotidyltransferase</keyword>
<dbReference type="GO" id="GO:0003723">
    <property type="term" value="F:RNA binding"/>
    <property type="evidence" value="ECO:0007669"/>
    <property type="project" value="UniProtKB-UniRule"/>
</dbReference>
<evidence type="ECO:0000256" key="3">
    <source>
        <dbReference type="ARBA" id="ARBA00022679"/>
    </source>
</evidence>
<dbReference type="FunFam" id="3.30.1370.10:FF:000001">
    <property type="entry name" value="Polyribonucleotide nucleotidyltransferase"/>
    <property type="match status" value="1"/>
</dbReference>
<protein>
    <recommendedName>
        <fullName evidence="8">Polyribonucleotide nucleotidyltransferase</fullName>
        <ecNumber evidence="8">2.7.7.8</ecNumber>
    </recommendedName>
    <alternativeName>
        <fullName evidence="8">Polynucleotide phosphorylase</fullName>
        <shortName evidence="8">PNPase</shortName>
    </alternativeName>
</protein>
<evidence type="ECO:0000256" key="9">
    <source>
        <dbReference type="SAM" id="MobiDB-lite"/>
    </source>
</evidence>
<dbReference type="InterPro" id="IPR020568">
    <property type="entry name" value="Ribosomal_Su5_D2-typ_SF"/>
</dbReference>
<dbReference type="InterPro" id="IPR004087">
    <property type="entry name" value="KH_dom"/>
</dbReference>
<keyword evidence="6 8" id="KW-0460">Magnesium</keyword>
<keyword evidence="5 8" id="KW-0479">Metal-binding</keyword>
<dbReference type="Proteomes" id="UP000198779">
    <property type="component" value="Unassembled WGS sequence"/>
</dbReference>
<dbReference type="Pfam" id="PF00013">
    <property type="entry name" value="KH_1"/>
    <property type="match status" value="1"/>
</dbReference>
<feature type="binding site" evidence="8">
    <location>
        <position position="518"/>
    </location>
    <ligand>
        <name>Mg(2+)</name>
        <dbReference type="ChEBI" id="CHEBI:18420"/>
    </ligand>
</feature>
<evidence type="ECO:0000256" key="1">
    <source>
        <dbReference type="ARBA" id="ARBA00007404"/>
    </source>
</evidence>
<comment type="cofactor">
    <cofactor evidence="8">
        <name>Mg(2+)</name>
        <dbReference type="ChEBI" id="CHEBI:18420"/>
    </cofactor>
</comment>
<dbReference type="STRING" id="645274.SAMN04487901_11110"/>
<evidence type="ECO:0000256" key="8">
    <source>
        <dbReference type="HAMAP-Rule" id="MF_01595"/>
    </source>
</evidence>
<evidence type="ECO:0000259" key="10">
    <source>
        <dbReference type="PROSITE" id="PS50126"/>
    </source>
</evidence>
<dbReference type="SMART" id="SM00322">
    <property type="entry name" value="KH"/>
    <property type="match status" value="1"/>
</dbReference>
<accession>A0A1G7XM55</accession>
<dbReference type="InterPro" id="IPR036612">
    <property type="entry name" value="KH_dom_type_1_sf"/>
</dbReference>
<evidence type="ECO:0000256" key="5">
    <source>
        <dbReference type="ARBA" id="ARBA00022723"/>
    </source>
</evidence>
<keyword evidence="12" id="KW-1185">Reference proteome</keyword>
<comment type="catalytic activity">
    <reaction evidence="8">
        <text>RNA(n+1) + phosphate = RNA(n) + a ribonucleoside 5'-diphosphate</text>
        <dbReference type="Rhea" id="RHEA:22096"/>
        <dbReference type="Rhea" id="RHEA-COMP:14527"/>
        <dbReference type="Rhea" id="RHEA-COMP:17342"/>
        <dbReference type="ChEBI" id="CHEBI:43474"/>
        <dbReference type="ChEBI" id="CHEBI:57930"/>
        <dbReference type="ChEBI" id="CHEBI:140395"/>
        <dbReference type="EC" id="2.7.7.8"/>
    </reaction>
</comment>
<dbReference type="GO" id="GO:0000287">
    <property type="term" value="F:magnesium ion binding"/>
    <property type="evidence" value="ECO:0007669"/>
    <property type="project" value="UniProtKB-UniRule"/>
</dbReference>
<comment type="subcellular location">
    <subcellularLocation>
        <location evidence="8">Cytoplasm</location>
    </subcellularLocation>
</comment>
<dbReference type="Gene3D" id="3.30.230.70">
    <property type="entry name" value="GHMP Kinase, N-terminal domain"/>
    <property type="match status" value="2"/>
</dbReference>
<dbReference type="Pfam" id="PF03726">
    <property type="entry name" value="PNPase"/>
    <property type="match status" value="1"/>
</dbReference>
<dbReference type="PROSITE" id="PS50126">
    <property type="entry name" value="S1"/>
    <property type="match status" value="1"/>
</dbReference>
<organism evidence="11 12">
    <name type="scientific">Prevotella communis</name>
    <dbReference type="NCBI Taxonomy" id="2913614"/>
    <lineage>
        <taxon>Bacteria</taxon>
        <taxon>Pseudomonadati</taxon>
        <taxon>Bacteroidota</taxon>
        <taxon>Bacteroidia</taxon>
        <taxon>Bacteroidales</taxon>
        <taxon>Prevotellaceae</taxon>
        <taxon>Prevotella</taxon>
    </lineage>
</organism>
<dbReference type="PANTHER" id="PTHR11252:SF0">
    <property type="entry name" value="POLYRIBONUCLEOTIDE NUCLEOTIDYLTRANSFERASE 1, MITOCHONDRIAL"/>
    <property type="match status" value="1"/>
</dbReference>
<evidence type="ECO:0000256" key="6">
    <source>
        <dbReference type="ARBA" id="ARBA00022842"/>
    </source>
</evidence>
<dbReference type="NCBIfam" id="TIGR03591">
    <property type="entry name" value="polynuc_phos"/>
    <property type="match status" value="1"/>
</dbReference>
<evidence type="ECO:0000256" key="2">
    <source>
        <dbReference type="ARBA" id="ARBA00022490"/>
    </source>
</evidence>
<feature type="binding site" evidence="8">
    <location>
        <position position="512"/>
    </location>
    <ligand>
        <name>Mg(2+)</name>
        <dbReference type="ChEBI" id="CHEBI:18420"/>
    </ligand>
</feature>
<feature type="compositionally biased region" description="Basic and acidic residues" evidence="9">
    <location>
        <begin position="765"/>
        <end position="796"/>
    </location>
</feature>
<dbReference type="InterPro" id="IPR012162">
    <property type="entry name" value="PNPase"/>
</dbReference>
<dbReference type="NCBIfam" id="NF008805">
    <property type="entry name" value="PRK11824.1"/>
    <property type="match status" value="1"/>
</dbReference>
<dbReference type="SUPFAM" id="SSF54211">
    <property type="entry name" value="Ribosomal protein S5 domain 2-like"/>
    <property type="match status" value="2"/>
</dbReference>
<dbReference type="EC" id="2.7.7.8" evidence="8"/>
<comment type="similarity">
    <text evidence="1 8">Belongs to the polyribonucleotide nucleotidyltransferase family.</text>
</comment>
<dbReference type="InterPro" id="IPR036345">
    <property type="entry name" value="ExoRNase_PH_dom2_sf"/>
</dbReference>
<dbReference type="Pfam" id="PF03725">
    <property type="entry name" value="RNase_PH_C"/>
    <property type="match status" value="1"/>
</dbReference>
<dbReference type="PANTHER" id="PTHR11252">
    <property type="entry name" value="POLYRIBONUCLEOTIDE NUCLEOTIDYLTRANSFERASE"/>
    <property type="match status" value="1"/>
</dbReference>
<dbReference type="SUPFAM" id="SSF54791">
    <property type="entry name" value="Eukaryotic type KH-domain (KH-domain type I)"/>
    <property type="match status" value="1"/>
</dbReference>
<keyword evidence="7 8" id="KW-0694">RNA-binding</keyword>
<sequence>MHEFIFLDVLNKMNVITKTLQLADGRTITIETGKVAKQTDGAVMLKMNNTVLLATVCAAKDAVPGTDFMPLQVDYREQYSAAGRFPGGFTKREGKASDNEILTSRLVDRVLRPLFPGNYHAEVFVNVMLLSADGVDQPDALAGFAASAALACSDIPFECPISEVRVARINGQYVIDPTFEQMKQADMDIMVGASAENIMMVEGEMKEVSEQDLLGALKAAMDAIKPMCELQKELSKELGKDVKREYNHEVNDEDLRARMNKELYQPAYDITKQALPKQDRADAFEKILEDFKEKFFAERAELAEDAKGEISDDEYSAMMDRYYHDVERDAMRRCILDEGIRLDGRKTDEIRPIWCEVSPLPMPHGSAIFTRGETQSLSTCTLGTKLDEKMVDDVLDKSYQRFLLHYNFPPFCTGEAKAQRGVGRREIGHGHLAWRGLKGQIPEDFPYTVRLVSQILESNGSSSMATVCAGTLALMDAGVPMKKPVSGIAMGLIKNPGEDKYAVLSDILGDEDHLGDMDFKTTGTKDGLTATQMDIKCDGLSFDILEKALMQAKAGREHILKCLTDTIAEPRAEFKPQVPRIVQIEIPKEFIGAVIGPGGKIIQQMQEDTKTTITIDEADGVGKVQVSGPDKESIDAALAKIKAIVAIPEVGEVYDGVVRSIMPYGCFVEIMPGKDGLLHISEIDWKRLETVEEAGIKEGDHIQVKLLEIDPKTGKYKLSHRVLIEKPADYVERPARGERRERPERGERRDRGDRGERRDRRERRPRPEQKEGEAYRDPAENKEPKDFSDTLDHMDF</sequence>
<name>A0A1G7XM55_9BACT</name>
<dbReference type="FunFam" id="3.30.230.70:FF:000001">
    <property type="entry name" value="Polyribonucleotide nucleotidyltransferase"/>
    <property type="match status" value="1"/>
</dbReference>
<evidence type="ECO:0000313" key="11">
    <source>
        <dbReference type="EMBL" id="SDG85267.1"/>
    </source>
</evidence>
<dbReference type="GO" id="GO:0004654">
    <property type="term" value="F:polyribonucleotide nucleotidyltransferase activity"/>
    <property type="evidence" value="ECO:0007669"/>
    <property type="project" value="UniProtKB-UniRule"/>
</dbReference>
<dbReference type="InterPro" id="IPR027408">
    <property type="entry name" value="PNPase/RNase_PH_dom_sf"/>
</dbReference>
<reference evidence="12" key="1">
    <citation type="submission" date="2016-10" db="EMBL/GenBank/DDBJ databases">
        <authorList>
            <person name="Varghese N."/>
            <person name="Submissions S."/>
        </authorList>
    </citation>
    <scope>NUCLEOTIDE SEQUENCE [LARGE SCALE GENOMIC DNA]</scope>
    <source>
        <strain evidence="12">BP1-148</strain>
    </source>
</reference>
<dbReference type="InterPro" id="IPR003029">
    <property type="entry name" value="S1_domain"/>
</dbReference>
<dbReference type="PROSITE" id="PS50084">
    <property type="entry name" value="KH_TYPE_1"/>
    <property type="match status" value="1"/>
</dbReference>
<evidence type="ECO:0000256" key="7">
    <source>
        <dbReference type="ARBA" id="ARBA00022884"/>
    </source>
</evidence>
<dbReference type="EMBL" id="FNCQ01000011">
    <property type="protein sequence ID" value="SDG85267.1"/>
    <property type="molecule type" value="Genomic_DNA"/>
</dbReference>
<dbReference type="GO" id="GO:0005829">
    <property type="term" value="C:cytosol"/>
    <property type="evidence" value="ECO:0007669"/>
    <property type="project" value="TreeGrafter"/>
</dbReference>